<accession>A0A6P2BS25</accession>
<evidence type="ECO:0000313" key="2">
    <source>
        <dbReference type="Proteomes" id="UP000460272"/>
    </source>
</evidence>
<sequence length="112" mass="12702">MAELKVDRRQWEFVVEFADGETPDVRKRYSTGTTYRPHDFTFTVRAWGSEAPELATGIIHGRYVKNDGSLGSGVNETVYGINNLRECFPWLEAYVSLAIERALKELNLGVFA</sequence>
<organism evidence="1 2">
    <name type="scientific">Trebonia kvetii</name>
    <dbReference type="NCBI Taxonomy" id="2480626"/>
    <lineage>
        <taxon>Bacteria</taxon>
        <taxon>Bacillati</taxon>
        <taxon>Actinomycetota</taxon>
        <taxon>Actinomycetes</taxon>
        <taxon>Streptosporangiales</taxon>
        <taxon>Treboniaceae</taxon>
        <taxon>Trebonia</taxon>
    </lineage>
</organism>
<comment type="caution">
    <text evidence="1">The sequence shown here is derived from an EMBL/GenBank/DDBJ whole genome shotgun (WGS) entry which is preliminary data.</text>
</comment>
<name>A0A6P2BS25_9ACTN</name>
<proteinExistence type="predicted"/>
<dbReference type="EMBL" id="RPFW01000007">
    <property type="protein sequence ID" value="TVZ01231.1"/>
    <property type="molecule type" value="Genomic_DNA"/>
</dbReference>
<dbReference type="AlphaFoldDB" id="A0A6P2BS25"/>
<gene>
    <name evidence="1" type="ORF">EAS64_33675</name>
</gene>
<reference evidence="1 2" key="1">
    <citation type="submission" date="2018-11" db="EMBL/GenBank/DDBJ databases">
        <title>Trebonia kvetii gen.nov., sp.nov., a novel acidophilic actinobacterium, and proposal of the new actinobacterial family Treboniaceae fam. nov.</title>
        <authorList>
            <person name="Rapoport D."/>
            <person name="Sagova-Mareckova M."/>
            <person name="Sedlacek I."/>
            <person name="Provaznik J."/>
            <person name="Kralova S."/>
            <person name="Pavlinic D."/>
            <person name="Benes V."/>
            <person name="Kopecky J."/>
        </authorList>
    </citation>
    <scope>NUCLEOTIDE SEQUENCE [LARGE SCALE GENOMIC DNA]</scope>
    <source>
        <strain evidence="1 2">15Tr583</strain>
    </source>
</reference>
<keyword evidence="2" id="KW-1185">Reference proteome</keyword>
<dbReference type="Proteomes" id="UP000460272">
    <property type="component" value="Unassembled WGS sequence"/>
</dbReference>
<evidence type="ECO:0000313" key="1">
    <source>
        <dbReference type="EMBL" id="TVZ01231.1"/>
    </source>
</evidence>
<protein>
    <submittedName>
        <fullName evidence="1">Uncharacterized protein</fullName>
    </submittedName>
</protein>
<dbReference type="RefSeq" id="WP_145859626.1">
    <property type="nucleotide sequence ID" value="NZ_RPFW01000007.1"/>
</dbReference>